<organism evidence="2">
    <name type="scientific">Aplysina aerophoba bacterial symbiont clone pAE27P20</name>
    <dbReference type="NCBI Taxonomy" id="377636"/>
    <lineage>
        <taxon>Bacteria</taxon>
        <taxon>environmental samples</taxon>
    </lineage>
</organism>
<proteinExistence type="predicted"/>
<evidence type="ECO:0000313" key="2">
    <source>
        <dbReference type="EMBL" id="ABE03891.1"/>
    </source>
</evidence>
<dbReference type="EMBL" id="DQ438986">
    <property type="protein sequence ID" value="ABE03891.1"/>
    <property type="molecule type" value="Genomic_DNA"/>
</dbReference>
<evidence type="ECO:0000256" key="1">
    <source>
        <dbReference type="SAM" id="MobiDB-lite"/>
    </source>
</evidence>
<dbReference type="AlphaFoldDB" id="A4U8N9"/>
<feature type="region of interest" description="Disordered" evidence="1">
    <location>
        <begin position="82"/>
        <end position="115"/>
    </location>
</feature>
<sequence length="140" mass="15570">MAASRSTPERRRCAPATAIPCRAAGKYRSGQHRVNADKLRRLQCQRQQQVTLVVSGDIRLKLPRRQIEQGVPVRQGCYLLSQNKGGQENDQHGVAHSISRRGRATRISGKHPPLPYDKIIHAINEATAPSRKPPTAPRNT</sequence>
<accession>A4U8N9</accession>
<reference evidence="2" key="1">
    <citation type="journal article" date="2007" name="Appl. Environ. Microbiol.">
        <title>Widespread occurrence and genomic context of unusually small polyketide synthase genes in microbial consortia associated with marine sponges.</title>
        <authorList>
            <person name="Fieseler L."/>
            <person name="Hentschel U."/>
            <person name="Grozdanov L."/>
            <person name="Schirmer A."/>
            <person name="Wen G."/>
            <person name="Platzer M."/>
            <person name="Hrvatin S."/>
            <person name="Butzke D."/>
            <person name="Zimmermann K."/>
            <person name="Piel J."/>
        </authorList>
    </citation>
    <scope>NUCLEOTIDE SEQUENCE</scope>
</reference>
<name>A4U8N9_9BACT</name>
<protein>
    <submittedName>
        <fullName evidence="2">Uncharacterized protein</fullName>
    </submittedName>
</protein>